<gene>
    <name evidence="2" type="ORF">MCOO_13480</name>
</gene>
<proteinExistence type="predicted"/>
<dbReference type="KEGG" id="mcoo:MCOO_13480"/>
<name>A0A7I7KTT5_9MYCO</name>
<dbReference type="AlphaFoldDB" id="A0A7I7KTT5"/>
<evidence type="ECO:0000313" key="3">
    <source>
        <dbReference type="Proteomes" id="UP000465866"/>
    </source>
</evidence>
<evidence type="ECO:0000313" key="2">
    <source>
        <dbReference type="EMBL" id="BBX45333.1"/>
    </source>
</evidence>
<evidence type="ECO:0000256" key="1">
    <source>
        <dbReference type="SAM" id="Phobius"/>
    </source>
</evidence>
<accession>A0A7I7KTT5</accession>
<feature type="transmembrane region" description="Helical" evidence="1">
    <location>
        <begin position="56"/>
        <end position="76"/>
    </location>
</feature>
<protein>
    <submittedName>
        <fullName evidence="2">Uncharacterized protein</fullName>
    </submittedName>
</protein>
<keyword evidence="1" id="KW-0812">Transmembrane</keyword>
<keyword evidence="1" id="KW-1133">Transmembrane helix</keyword>
<keyword evidence="1" id="KW-0472">Membrane</keyword>
<organism evidence="2 3">
    <name type="scientific">Mycobacterium cookii</name>
    <dbReference type="NCBI Taxonomy" id="1775"/>
    <lineage>
        <taxon>Bacteria</taxon>
        <taxon>Bacillati</taxon>
        <taxon>Actinomycetota</taxon>
        <taxon>Actinomycetes</taxon>
        <taxon>Mycobacteriales</taxon>
        <taxon>Mycobacteriaceae</taxon>
        <taxon>Mycobacterium</taxon>
    </lineage>
</organism>
<keyword evidence="3" id="KW-1185">Reference proteome</keyword>
<dbReference type="Proteomes" id="UP000465866">
    <property type="component" value="Chromosome"/>
</dbReference>
<dbReference type="EMBL" id="AP022569">
    <property type="protein sequence ID" value="BBX45333.1"/>
    <property type="molecule type" value="Genomic_DNA"/>
</dbReference>
<sequence length="124" mass="12443">MGDRELIPGAENGPTLRGVWRSQVDRCAAGMGDTAPPQGNDQFVTHALQPKARRLLVAKVLISAAVALGVAVGGAIPVTADPSTFGVLSCTCGGRPTPVIGGPAVSDEIKNGIRDGLAALMGSG</sequence>
<reference evidence="2 3" key="1">
    <citation type="journal article" date="2019" name="Emerg. Microbes Infect.">
        <title>Comprehensive subspecies identification of 175 nontuberculous mycobacteria species based on 7547 genomic profiles.</title>
        <authorList>
            <person name="Matsumoto Y."/>
            <person name="Kinjo T."/>
            <person name="Motooka D."/>
            <person name="Nabeya D."/>
            <person name="Jung N."/>
            <person name="Uechi K."/>
            <person name="Horii T."/>
            <person name="Iida T."/>
            <person name="Fujita J."/>
            <person name="Nakamura S."/>
        </authorList>
    </citation>
    <scope>NUCLEOTIDE SEQUENCE [LARGE SCALE GENOMIC DNA]</scope>
    <source>
        <strain evidence="2 3">JCM 12404</strain>
    </source>
</reference>